<evidence type="ECO:0000313" key="2">
    <source>
        <dbReference type="EMBL" id="MBB4702214.1"/>
    </source>
</evidence>
<name>A0A7W7D907_9ACTN</name>
<keyword evidence="3" id="KW-1185">Reference proteome</keyword>
<dbReference type="RefSeq" id="WP_184881811.1">
    <property type="nucleotide sequence ID" value="NZ_BOOV01000026.1"/>
</dbReference>
<dbReference type="Proteomes" id="UP000542210">
    <property type="component" value="Unassembled WGS sequence"/>
</dbReference>
<reference evidence="2 3" key="1">
    <citation type="submission" date="2020-08" db="EMBL/GenBank/DDBJ databases">
        <title>Sequencing the genomes of 1000 actinobacteria strains.</title>
        <authorList>
            <person name="Klenk H.-P."/>
        </authorList>
    </citation>
    <scope>NUCLEOTIDE SEQUENCE [LARGE SCALE GENOMIC DNA]</scope>
    <source>
        <strain evidence="2 3">DSM 45784</strain>
    </source>
</reference>
<dbReference type="AlphaFoldDB" id="A0A7W7D907"/>
<accession>A0A7W7D907</accession>
<evidence type="ECO:0000313" key="3">
    <source>
        <dbReference type="Proteomes" id="UP000542210"/>
    </source>
</evidence>
<gene>
    <name evidence="2" type="ORF">BJ982_003758</name>
</gene>
<feature type="region of interest" description="Disordered" evidence="1">
    <location>
        <begin position="129"/>
        <end position="150"/>
    </location>
</feature>
<comment type="caution">
    <text evidence="2">The sequence shown here is derived from an EMBL/GenBank/DDBJ whole genome shotgun (WGS) entry which is preliminary data.</text>
</comment>
<feature type="compositionally biased region" description="Basic and acidic residues" evidence="1">
    <location>
        <begin position="135"/>
        <end position="147"/>
    </location>
</feature>
<protein>
    <submittedName>
        <fullName evidence="2">Uncharacterized protein</fullName>
    </submittedName>
</protein>
<sequence length="185" mass="19589">MREIPPHAVQAAVRAVLGHPWGSGPWTAHGAHERGRDAECAVCRGDVEAILAVALQAAAPLLAEHIARLIEANVHGDAQDRGGWLSPSPCMAYVDGHDNAARIARGAFGVGERSVGDAPVRACEAPQGDSVGIARDVRSPDESRASEGRTALRGQIARVREVAAQWAALAHRRRLGADPGRHRPR</sequence>
<proteinExistence type="predicted"/>
<dbReference type="EMBL" id="JACHND010000001">
    <property type="protein sequence ID" value="MBB4702214.1"/>
    <property type="molecule type" value="Genomic_DNA"/>
</dbReference>
<organism evidence="2 3">
    <name type="scientific">Sphaerisporangium siamense</name>
    <dbReference type="NCBI Taxonomy" id="795645"/>
    <lineage>
        <taxon>Bacteria</taxon>
        <taxon>Bacillati</taxon>
        <taxon>Actinomycetota</taxon>
        <taxon>Actinomycetes</taxon>
        <taxon>Streptosporangiales</taxon>
        <taxon>Streptosporangiaceae</taxon>
        <taxon>Sphaerisporangium</taxon>
    </lineage>
</organism>
<evidence type="ECO:0000256" key="1">
    <source>
        <dbReference type="SAM" id="MobiDB-lite"/>
    </source>
</evidence>